<evidence type="ECO:0000313" key="2">
    <source>
        <dbReference type="EMBL" id="PQM45959.1"/>
    </source>
</evidence>
<reference evidence="2 3" key="1">
    <citation type="journal article" date="2017" name="Int. J. Syst. Evol. Microbiol.">
        <title>Mycobacterium talmoniae sp. nov., a slowly growing mycobacterium isolated from human respiratory samples.</title>
        <authorList>
            <person name="Davidson R.M."/>
            <person name="DeGroote M.A."/>
            <person name="Marola J.L."/>
            <person name="Buss S."/>
            <person name="Jones V."/>
            <person name="McNeil M.R."/>
            <person name="Freifeld A.G."/>
            <person name="Elaine Epperson L."/>
            <person name="Hasan N.A."/>
            <person name="Jackson M."/>
            <person name="Iwen P.C."/>
            <person name="Salfinger M."/>
            <person name="Strong M."/>
        </authorList>
    </citation>
    <scope>NUCLEOTIDE SEQUENCE [LARGE SCALE GENOMIC DNA]</scope>
    <source>
        <strain evidence="2 3">ATCC BAA-2683</strain>
    </source>
</reference>
<comment type="caution">
    <text evidence="2">The sequence shown here is derived from an EMBL/GenBank/DDBJ whole genome shotgun (WGS) entry which is preliminary data.</text>
</comment>
<organism evidence="2 3">
    <name type="scientific">Mycobacterium talmoniae</name>
    <dbReference type="NCBI Taxonomy" id="1858794"/>
    <lineage>
        <taxon>Bacteria</taxon>
        <taxon>Bacillati</taxon>
        <taxon>Actinomycetota</taxon>
        <taxon>Actinomycetes</taxon>
        <taxon>Mycobacteriales</taxon>
        <taxon>Mycobacteriaceae</taxon>
        <taxon>Mycobacterium</taxon>
    </lineage>
</organism>
<name>A0A2S8BH60_9MYCO</name>
<proteinExistence type="predicted"/>
<dbReference type="Proteomes" id="UP000238296">
    <property type="component" value="Unassembled WGS sequence"/>
</dbReference>
<accession>A0A2S8BH60</accession>
<evidence type="ECO:0000313" key="3">
    <source>
        <dbReference type="Proteomes" id="UP000238296"/>
    </source>
</evidence>
<dbReference type="EMBL" id="PPEA01000565">
    <property type="protein sequence ID" value="PQM45959.1"/>
    <property type="molecule type" value="Genomic_DNA"/>
</dbReference>
<dbReference type="AlphaFoldDB" id="A0A2S8BH60"/>
<protein>
    <submittedName>
        <fullName evidence="2">Uncharacterized protein</fullName>
    </submittedName>
</protein>
<sequence>MRFACGWVPTGTSSTVTATAVAMVAPANGNCGTNTGRHRRIGCSIAHHDTAATTTVTAQRTANSRQPDHPVRSPLTTRKIGQCHRYTP</sequence>
<feature type="region of interest" description="Disordered" evidence="1">
    <location>
        <begin position="56"/>
        <end position="88"/>
    </location>
</feature>
<gene>
    <name evidence="2" type="ORF">C1Y40_03871</name>
</gene>
<evidence type="ECO:0000256" key="1">
    <source>
        <dbReference type="SAM" id="MobiDB-lite"/>
    </source>
</evidence>